<dbReference type="EC" id="3.1.1.-" evidence="3"/>
<dbReference type="InterPro" id="IPR019826">
    <property type="entry name" value="Carboxylesterase_B_AS"/>
</dbReference>
<dbReference type="Pfam" id="PF00135">
    <property type="entry name" value="COesterase"/>
    <property type="match status" value="2"/>
</dbReference>
<keyword evidence="3" id="KW-0732">Signal</keyword>
<sequence>MHLKSLLLAALPLLLEASPTIKGEDTASLAINTSSGIFAPYFDRQQPNVASFLDIPYAETPIGNLRFAPPVEKKNAGDGIVHTTKLPAGCIQYLPALLRGTINDGPITAGTFQRGDYANTTEDCLKISLFAPEKSVRAKEGKKTQALPVIVWIHGGGYSVGGTNVPYQLAQNWVQRTQKHIVVQVQYRLNLLGFPNAEGLAREGNNLNLGLLDQRLAVEWVRNNIARFGGDPDRITLWGESAGGYAVDGYLFAWAQDPIIKGVIADSGNALALEGVVGDSRNHTGFSLAAKSMGCGGLLPKDELECMRHVPERNLKEYLQAEVGQGAAADGGLTVSVIADNITVFSNYTERISGNSAKYPANIPVLIGANTNEGAAVVPYKFPGFETATELPDQLKPLADGFGLNLQCTTLKETRLRAEAGATTYQYLYAGNFTNISPLPWLGAYHTAELPLVFGTYETEGPSTKFERRMSERMQDLYLEFASDPSHGLEKSGWPRAESQLERSKLVKLAADNKVEQVVSAKKLVDECVQNGFAV</sequence>
<dbReference type="EMBL" id="CAAKMV010000111">
    <property type="protein sequence ID" value="VIO54931.1"/>
    <property type="molecule type" value="Genomic_DNA"/>
</dbReference>
<dbReference type="AlphaFoldDB" id="A0A2H3GQ30"/>
<name>A0A2H3GQ30_GIBZA</name>
<feature type="signal peptide" evidence="3">
    <location>
        <begin position="1"/>
        <end position="17"/>
    </location>
</feature>
<proteinExistence type="inferred from homology"/>
<reference evidence="5" key="1">
    <citation type="submission" date="2019-04" db="EMBL/GenBank/DDBJ databases">
        <authorList>
            <person name="Melise S."/>
            <person name="Noan J."/>
            <person name="Okalmin O."/>
        </authorList>
    </citation>
    <scope>NUCLEOTIDE SEQUENCE</scope>
    <source>
        <strain evidence="5">FN9</strain>
    </source>
</reference>
<dbReference type="Gene3D" id="3.40.50.1820">
    <property type="entry name" value="alpha/beta hydrolase"/>
    <property type="match status" value="1"/>
</dbReference>
<feature type="chain" id="PRO_5040557857" description="Carboxylic ester hydrolase" evidence="3">
    <location>
        <begin position="18"/>
        <end position="535"/>
    </location>
</feature>
<feature type="domain" description="Carboxylesterase type B" evidence="4">
    <location>
        <begin position="406"/>
        <end position="521"/>
    </location>
</feature>
<evidence type="ECO:0000256" key="2">
    <source>
        <dbReference type="ARBA" id="ARBA00022801"/>
    </source>
</evidence>
<protein>
    <recommendedName>
        <fullName evidence="3">Carboxylic ester hydrolase</fullName>
        <ecNumber evidence="3">3.1.1.-</ecNumber>
    </recommendedName>
</protein>
<accession>A0A2H3GQ30</accession>
<dbReference type="SUPFAM" id="SSF53474">
    <property type="entry name" value="alpha/beta-Hydrolases"/>
    <property type="match status" value="1"/>
</dbReference>
<evidence type="ECO:0000313" key="5">
    <source>
        <dbReference type="EMBL" id="VIO54931.1"/>
    </source>
</evidence>
<dbReference type="InterPro" id="IPR050309">
    <property type="entry name" value="Type-B_Carboxylest/Lipase"/>
</dbReference>
<evidence type="ECO:0000256" key="3">
    <source>
        <dbReference type="RuleBase" id="RU361235"/>
    </source>
</evidence>
<evidence type="ECO:0000256" key="1">
    <source>
        <dbReference type="ARBA" id="ARBA00005964"/>
    </source>
</evidence>
<dbReference type="PANTHER" id="PTHR11559">
    <property type="entry name" value="CARBOXYLESTERASE"/>
    <property type="match status" value="1"/>
</dbReference>
<dbReference type="InterPro" id="IPR029058">
    <property type="entry name" value="AB_hydrolase_fold"/>
</dbReference>
<gene>
    <name evidence="5" type="ORF">FUG_LOCUS145118</name>
</gene>
<keyword evidence="2 3" id="KW-0378">Hydrolase</keyword>
<evidence type="ECO:0000259" key="4">
    <source>
        <dbReference type="Pfam" id="PF00135"/>
    </source>
</evidence>
<feature type="domain" description="Carboxylesterase type B" evidence="4">
    <location>
        <begin position="45"/>
        <end position="389"/>
    </location>
</feature>
<dbReference type="InterPro" id="IPR002018">
    <property type="entry name" value="CarbesteraseB"/>
</dbReference>
<dbReference type="PROSITE" id="PS00122">
    <property type="entry name" value="CARBOXYLESTERASE_B_1"/>
    <property type="match status" value="1"/>
</dbReference>
<organism evidence="5">
    <name type="scientific">Gibberella zeae</name>
    <name type="common">Wheat head blight fungus</name>
    <name type="synonym">Fusarium graminearum</name>
    <dbReference type="NCBI Taxonomy" id="5518"/>
    <lineage>
        <taxon>Eukaryota</taxon>
        <taxon>Fungi</taxon>
        <taxon>Dikarya</taxon>
        <taxon>Ascomycota</taxon>
        <taxon>Pezizomycotina</taxon>
        <taxon>Sordariomycetes</taxon>
        <taxon>Hypocreomycetidae</taxon>
        <taxon>Hypocreales</taxon>
        <taxon>Nectriaceae</taxon>
        <taxon>Fusarium</taxon>
    </lineage>
</organism>
<comment type="similarity">
    <text evidence="1 3">Belongs to the type-B carboxylesterase/lipase family.</text>
</comment>
<dbReference type="GO" id="GO:0016787">
    <property type="term" value="F:hydrolase activity"/>
    <property type="evidence" value="ECO:0007669"/>
    <property type="project" value="UniProtKB-KW"/>
</dbReference>